<organism evidence="2">
    <name type="scientific">Vibrio anguillarum serovar O2</name>
    <dbReference type="NCBI Taxonomy" id="105260"/>
    <lineage>
        <taxon>Bacteria</taxon>
        <taxon>Pseudomonadati</taxon>
        <taxon>Pseudomonadota</taxon>
        <taxon>Gammaproteobacteria</taxon>
        <taxon>Vibrionales</taxon>
        <taxon>Vibrionaceae</taxon>
        <taxon>Vibrio</taxon>
    </lineage>
</organism>
<dbReference type="EMBL" id="AM238700">
    <property type="protein sequence ID" value="CAJ87701.1"/>
    <property type="molecule type" value="Genomic_DNA"/>
</dbReference>
<dbReference type="SUPFAM" id="SSF57997">
    <property type="entry name" value="Tropomyosin"/>
    <property type="match status" value="1"/>
</dbReference>
<name>A4Q8H8_VIBAN</name>
<evidence type="ECO:0000256" key="1">
    <source>
        <dbReference type="SAM" id="Coils"/>
    </source>
</evidence>
<dbReference type="AlphaFoldDB" id="A4Q8H8"/>
<evidence type="ECO:0008006" key="3">
    <source>
        <dbReference type="Google" id="ProtNLM"/>
    </source>
</evidence>
<feature type="coiled-coil region" evidence="1">
    <location>
        <begin position="108"/>
        <end position="202"/>
    </location>
</feature>
<feature type="coiled-coil region" evidence="1">
    <location>
        <begin position="245"/>
        <end position="307"/>
    </location>
</feature>
<protein>
    <recommendedName>
        <fullName evidence="3">KfrA N-terminal DNA-binding domain-containing protein</fullName>
    </recommendedName>
</protein>
<proteinExistence type="predicted"/>
<reference evidence="2" key="1">
    <citation type="submission" date="2006-04" db="EMBL/GenBank/DDBJ databases">
        <title>Identification of a new small cryptic plasmid in Listonella anguillarum serotype O2 strains.</title>
        <authorList>
            <person name="Perez-Pardal L."/>
            <person name="Osorio C.R."/>
            <person name="Lemos M.L."/>
        </authorList>
    </citation>
    <scope>NUCLEOTIDE SEQUENCE [LARGE SCALE GENOMIC DNA]</scope>
    <source>
        <strain evidence="2">PC628.1</strain>
    </source>
</reference>
<keyword evidence="1" id="KW-0175">Coiled coil</keyword>
<accession>A4Q8H8</accession>
<evidence type="ECO:0000313" key="2">
    <source>
        <dbReference type="EMBL" id="CAJ87701.1"/>
    </source>
</evidence>
<sequence length="308" mass="33931">MANHRTFTDQDLLDAAASLEKLGKPINGNALRRIVGSGRPSSLMDAYNELVNKGKVQLPEKAQQEVEAIESYDLPVEIREELEMGLQAISGMITRCNDLAHHVVGQRLNKAVDEAKKARITAENAMAEANDNESKAWDAVDDVQKQLDESQELNDTHAKRIIELEQQLKASEKVVTGLQNTEKQLKKQVNDTQADLESSEKRTSEAAGQLAEVRKQLGGVQVELKSERKNVTDLTTEQKGLVKSMGALEGQLTAAQAQAEKAQSERDAAIEQKARAAEVNEALTIKNNELQNKLMQAEEKAKTKVEAK</sequence>